<gene>
    <name evidence="1" type="ORF">CEXT_682061</name>
</gene>
<reference evidence="1 2" key="1">
    <citation type="submission" date="2021-06" db="EMBL/GenBank/DDBJ databases">
        <title>Caerostris extrusa draft genome.</title>
        <authorList>
            <person name="Kono N."/>
            <person name="Arakawa K."/>
        </authorList>
    </citation>
    <scope>NUCLEOTIDE SEQUENCE [LARGE SCALE GENOMIC DNA]</scope>
</reference>
<keyword evidence="2" id="KW-1185">Reference proteome</keyword>
<dbReference type="AlphaFoldDB" id="A0AAV4UFD8"/>
<dbReference type="Proteomes" id="UP001054945">
    <property type="component" value="Unassembled WGS sequence"/>
</dbReference>
<comment type="caution">
    <text evidence="1">The sequence shown here is derived from an EMBL/GenBank/DDBJ whole genome shotgun (WGS) entry which is preliminary data.</text>
</comment>
<dbReference type="EMBL" id="BPLR01012774">
    <property type="protein sequence ID" value="GIY56497.1"/>
    <property type="molecule type" value="Genomic_DNA"/>
</dbReference>
<evidence type="ECO:0000313" key="2">
    <source>
        <dbReference type="Proteomes" id="UP001054945"/>
    </source>
</evidence>
<evidence type="ECO:0000313" key="1">
    <source>
        <dbReference type="EMBL" id="GIY56497.1"/>
    </source>
</evidence>
<protein>
    <submittedName>
        <fullName evidence="1">Uncharacterized protein</fullName>
    </submittedName>
</protein>
<proteinExistence type="predicted"/>
<sequence>MILGKENVFAALMYCSSHKADHHCCIRLFLNFLTSVKGVVNDCLNIFDYHPNLTCSNTMEHNIPKPTCSNTMEPNISNPTCFNTMEHNIPNLFSDMDVEEMY</sequence>
<name>A0AAV4UFD8_CAEEX</name>
<organism evidence="1 2">
    <name type="scientific">Caerostris extrusa</name>
    <name type="common">Bark spider</name>
    <name type="synonym">Caerostris bankana</name>
    <dbReference type="NCBI Taxonomy" id="172846"/>
    <lineage>
        <taxon>Eukaryota</taxon>
        <taxon>Metazoa</taxon>
        <taxon>Ecdysozoa</taxon>
        <taxon>Arthropoda</taxon>
        <taxon>Chelicerata</taxon>
        <taxon>Arachnida</taxon>
        <taxon>Araneae</taxon>
        <taxon>Araneomorphae</taxon>
        <taxon>Entelegynae</taxon>
        <taxon>Araneoidea</taxon>
        <taxon>Araneidae</taxon>
        <taxon>Caerostris</taxon>
    </lineage>
</organism>
<accession>A0AAV4UFD8</accession>